<dbReference type="PANTHER" id="PTHR42705">
    <property type="entry name" value="BIFUNCTIONAL NON-HOMOLOGOUS END JOINING PROTEIN LIGD"/>
    <property type="match status" value="1"/>
</dbReference>
<organism evidence="2 3">
    <name type="scientific">Streptomyces luteolus</name>
    <dbReference type="NCBI Taxonomy" id="3043615"/>
    <lineage>
        <taxon>Bacteria</taxon>
        <taxon>Bacillati</taxon>
        <taxon>Actinomycetota</taxon>
        <taxon>Actinomycetes</taxon>
        <taxon>Kitasatosporales</taxon>
        <taxon>Streptomycetaceae</taxon>
        <taxon>Streptomyces</taxon>
    </lineage>
</organism>
<dbReference type="NCBIfam" id="TIGR02778">
    <property type="entry name" value="ligD_pol"/>
    <property type="match status" value="1"/>
</dbReference>
<dbReference type="InterPro" id="IPR052171">
    <property type="entry name" value="NHEJ_LigD"/>
</dbReference>
<dbReference type="InterPro" id="IPR014145">
    <property type="entry name" value="LigD_pol_dom"/>
</dbReference>
<name>A0ABT6SU62_9ACTN</name>
<dbReference type="GO" id="GO:0003910">
    <property type="term" value="F:DNA ligase (ATP) activity"/>
    <property type="evidence" value="ECO:0007669"/>
    <property type="project" value="UniProtKB-EC"/>
</dbReference>
<dbReference type="RefSeq" id="WP_282535059.1">
    <property type="nucleotide sequence ID" value="NZ_JASCIS010000009.1"/>
</dbReference>
<dbReference type="EC" id="6.5.1.1" evidence="2"/>
<gene>
    <name evidence="2" type="primary">ligD</name>
    <name evidence="2" type="ORF">QIT00_11390</name>
</gene>
<evidence type="ECO:0000259" key="1">
    <source>
        <dbReference type="Pfam" id="PF21686"/>
    </source>
</evidence>
<accession>A0ABT6SU62</accession>
<sequence length="308" mass="34367">MAGDTRSTRRLRVGRREIEVKRAGKELFPQDGITKADLVGHYRRVAPRMLPELRGRPLMLERMPDGIEADRFFQKEVSAYFPDWIHRATVPKGGGEVTHVLCDDTATLTYLAGQACVTPHRWLSRADKPRSPDRLVFDLDPPAHDFAPVRRAAHHLRALLDELGLHAGLMTTGSRGLHVVVPLNRRADVDAVLTFARDVADALAARHPDELTTEFYKDAREGRLYLDVGRNGYAQTAVAPYAVRAKPGAPVAVPLTWDELDTPGLTARSWTVTDLGDRLDTDPWEGLARHRHGLTEAGRRLRALRPPS</sequence>
<dbReference type="Pfam" id="PF21686">
    <property type="entry name" value="LigD_Prim-Pol"/>
    <property type="match status" value="1"/>
</dbReference>
<protein>
    <submittedName>
        <fullName evidence="2">Non-homologous end-joining DNA ligase</fullName>
        <ecNumber evidence="2">6.5.1.1</ecNumber>
    </submittedName>
</protein>
<dbReference type="SUPFAM" id="SSF56747">
    <property type="entry name" value="Prim-pol domain"/>
    <property type="match status" value="1"/>
</dbReference>
<reference evidence="2 3" key="1">
    <citation type="submission" date="2023-05" db="EMBL/GenBank/DDBJ databases">
        <title>Draft genome sequence of Streptomyces sp. B-S-A12 isolated from a cave soil in Thailand.</title>
        <authorList>
            <person name="Chamroensaksri N."/>
            <person name="Muangham S."/>
        </authorList>
    </citation>
    <scope>NUCLEOTIDE SEQUENCE [LARGE SCALE GENOMIC DNA]</scope>
    <source>
        <strain evidence="2 3">B-S-A12</strain>
    </source>
</reference>
<evidence type="ECO:0000313" key="2">
    <source>
        <dbReference type="EMBL" id="MDI3419151.1"/>
    </source>
</evidence>
<dbReference type="Proteomes" id="UP001237105">
    <property type="component" value="Unassembled WGS sequence"/>
</dbReference>
<evidence type="ECO:0000313" key="3">
    <source>
        <dbReference type="Proteomes" id="UP001237105"/>
    </source>
</evidence>
<dbReference type="PANTHER" id="PTHR42705:SF2">
    <property type="entry name" value="BIFUNCTIONAL NON-HOMOLOGOUS END JOINING PROTEIN LIGD"/>
    <property type="match status" value="1"/>
</dbReference>
<proteinExistence type="predicted"/>
<keyword evidence="3" id="KW-1185">Reference proteome</keyword>
<dbReference type="EMBL" id="JASCIS010000009">
    <property type="protein sequence ID" value="MDI3419151.1"/>
    <property type="molecule type" value="Genomic_DNA"/>
</dbReference>
<dbReference type="CDD" id="cd04861">
    <property type="entry name" value="LigD_Pol_like"/>
    <property type="match status" value="1"/>
</dbReference>
<dbReference type="Gene3D" id="3.90.920.10">
    <property type="entry name" value="DNA primase, PRIM domain"/>
    <property type="match status" value="1"/>
</dbReference>
<comment type="caution">
    <text evidence="2">The sequence shown here is derived from an EMBL/GenBank/DDBJ whole genome shotgun (WGS) entry which is preliminary data.</text>
</comment>
<feature type="domain" description="DNA ligase D polymerase" evidence="1">
    <location>
        <begin position="34"/>
        <end position="284"/>
    </location>
</feature>
<keyword evidence="2" id="KW-0436">Ligase</keyword>